<dbReference type="PANTHER" id="PTHR42715">
    <property type="entry name" value="BETA-GLUCOSIDASE"/>
    <property type="match status" value="1"/>
</dbReference>
<dbReference type="Pfam" id="PF01915">
    <property type="entry name" value="Glyco_hydro_3_C"/>
    <property type="match status" value="1"/>
</dbReference>
<dbReference type="Pfam" id="PF00933">
    <property type="entry name" value="Glyco_hydro_3"/>
    <property type="match status" value="1"/>
</dbReference>
<dbReference type="InterPro" id="IPR026891">
    <property type="entry name" value="Fn3-like"/>
</dbReference>
<dbReference type="InterPro" id="IPR036881">
    <property type="entry name" value="Glyco_hydro_3_C_sf"/>
</dbReference>
<keyword evidence="2 4" id="KW-0378">Hydrolase</keyword>
<dbReference type="Pfam" id="PF14310">
    <property type="entry name" value="Fn3-like"/>
    <property type="match status" value="1"/>
</dbReference>
<comment type="similarity">
    <text evidence="1">Belongs to the glycosyl hydrolase 3 family.</text>
</comment>
<dbReference type="SUPFAM" id="SSF52279">
    <property type="entry name" value="Beta-D-glucan exohydrolase, C-terminal domain"/>
    <property type="match status" value="1"/>
</dbReference>
<evidence type="ECO:0000313" key="5">
    <source>
        <dbReference type="Proteomes" id="UP000643810"/>
    </source>
</evidence>
<reference evidence="4 5" key="1">
    <citation type="submission" date="2020-08" db="EMBL/GenBank/DDBJ databases">
        <title>Genome public.</title>
        <authorList>
            <person name="Liu C."/>
            <person name="Sun Q."/>
        </authorList>
    </citation>
    <scope>NUCLEOTIDE SEQUENCE [LARGE SCALE GENOMIC DNA]</scope>
    <source>
        <strain evidence="4 5">NSJ-9</strain>
    </source>
</reference>
<dbReference type="PANTHER" id="PTHR42715:SF10">
    <property type="entry name" value="BETA-GLUCOSIDASE"/>
    <property type="match status" value="1"/>
</dbReference>
<dbReference type="Gene3D" id="3.40.50.1700">
    <property type="entry name" value="Glycoside hydrolase family 3 C-terminal domain"/>
    <property type="match status" value="1"/>
</dbReference>
<keyword evidence="5" id="KW-1185">Reference proteome</keyword>
<dbReference type="Gene3D" id="3.20.20.300">
    <property type="entry name" value="Glycoside hydrolase, family 3, N-terminal domain"/>
    <property type="match status" value="1"/>
</dbReference>
<feature type="domain" description="Fibronectin type III-like" evidence="3">
    <location>
        <begin position="578"/>
        <end position="648"/>
    </location>
</feature>
<dbReference type="InterPro" id="IPR050288">
    <property type="entry name" value="Cellulose_deg_GH3"/>
</dbReference>
<evidence type="ECO:0000256" key="1">
    <source>
        <dbReference type="ARBA" id="ARBA00005336"/>
    </source>
</evidence>
<sequence>MLQYQEIISKMTLEEKASMMSGQDIWRTKDYKKMGIPAMFLSDGPHGLRKQAGAGDHLGLNASLPATCFPTAATMANSWDTSLGEKLGECLGEEAATLGVNMVLGPGLNMKRSPLCGRNFEYFAEDPYLAGKMAAAYIRGIQSKGVAACPKHFAANSQEERRMAMDSVVDERTFRELYTTGFEIAVKEGRAKGIMTAYNQVNGTYANESKHLLGDILYGEWQYDGMVVSDWGGSNDHVEGVRQGSHLEMPSTGKMGAKQLIRAVEEGRLDEAILDQRVDELLRVVFATHEATAQHEGKGFDVKKHHDFARCAAAQSIVLLKNEGKILPLAKDKTVAVIGDFAKTPRYQGAGSSLVNPTKEPENILDLIANYPVNYLDYARGYVRNKKTDARLLEEAKELAKRADIVLLCVGLDEISESEGLDRTHMRMPQAQIELIEKVSAVNKNVVVVLSAGSSVEMPWADRVAAIVHGYLGGQAGASAMLDVLTGATCPSGKLNETYAYSLEDVASTSYYPAIERSSEYREGLYMGYRYFDTAGVKVRFPFGFGLSYTTFAYSDLAVDGGGVTFTITNTGECDGAEIAQMYVGHERSHLFGPKKELKGFVKVFLKKGESQQVTIPFDDKTFRYYNVKTNGWEVEGGAYQIYIGASVEDIRLRAEIEKESSGAPLPYDMKCLPSYASGQVKAVSDQEYAYLYGRDLPPAKWDTSGKLDKNDAICQMYYAKSYLARFICFILRSIKKASEKKGKPNLNILFIYNMPFRGLSKMTGGAMNEDMIDGLVEMVNGRGMIGLGHFLAAIFKG</sequence>
<proteinExistence type="inferred from homology"/>
<dbReference type="RefSeq" id="WP_186854580.1">
    <property type="nucleotide sequence ID" value="NZ_JACOPG010000004.1"/>
</dbReference>
<dbReference type="PRINTS" id="PR00133">
    <property type="entry name" value="GLHYDRLASE3"/>
</dbReference>
<evidence type="ECO:0000313" key="4">
    <source>
        <dbReference type="EMBL" id="MBC5686949.1"/>
    </source>
</evidence>
<dbReference type="SMART" id="SM01217">
    <property type="entry name" value="Fn3_like"/>
    <property type="match status" value="1"/>
</dbReference>
<dbReference type="GO" id="GO:0016787">
    <property type="term" value="F:hydrolase activity"/>
    <property type="evidence" value="ECO:0007669"/>
    <property type="project" value="UniProtKB-KW"/>
</dbReference>
<protein>
    <submittedName>
        <fullName evidence="4">Glycoside hydrolase family 3 C-terminal domain-containing protein</fullName>
    </submittedName>
</protein>
<evidence type="ECO:0000256" key="2">
    <source>
        <dbReference type="ARBA" id="ARBA00022801"/>
    </source>
</evidence>
<dbReference type="InterPro" id="IPR001764">
    <property type="entry name" value="Glyco_hydro_3_N"/>
</dbReference>
<evidence type="ECO:0000259" key="3">
    <source>
        <dbReference type="SMART" id="SM01217"/>
    </source>
</evidence>
<name>A0ABR7GI36_9FIRM</name>
<dbReference type="EMBL" id="JACOPG010000004">
    <property type="protein sequence ID" value="MBC5686949.1"/>
    <property type="molecule type" value="Genomic_DNA"/>
</dbReference>
<dbReference type="Proteomes" id="UP000643810">
    <property type="component" value="Unassembled WGS sequence"/>
</dbReference>
<dbReference type="InterPro" id="IPR017853">
    <property type="entry name" value="GH"/>
</dbReference>
<dbReference type="InterPro" id="IPR036962">
    <property type="entry name" value="Glyco_hydro_3_N_sf"/>
</dbReference>
<dbReference type="Gene3D" id="2.60.40.10">
    <property type="entry name" value="Immunoglobulins"/>
    <property type="match status" value="1"/>
</dbReference>
<organism evidence="4 5">
    <name type="scientific">Roseburia lenta</name>
    <dbReference type="NCBI Taxonomy" id="2763061"/>
    <lineage>
        <taxon>Bacteria</taxon>
        <taxon>Bacillati</taxon>
        <taxon>Bacillota</taxon>
        <taxon>Clostridia</taxon>
        <taxon>Lachnospirales</taxon>
        <taxon>Lachnospiraceae</taxon>
        <taxon>Roseburia</taxon>
    </lineage>
</organism>
<dbReference type="InterPro" id="IPR002772">
    <property type="entry name" value="Glyco_hydro_3_C"/>
</dbReference>
<dbReference type="InterPro" id="IPR013783">
    <property type="entry name" value="Ig-like_fold"/>
</dbReference>
<dbReference type="SUPFAM" id="SSF51445">
    <property type="entry name" value="(Trans)glycosidases"/>
    <property type="match status" value="1"/>
</dbReference>
<gene>
    <name evidence="4" type="ORF">H8R94_10090</name>
</gene>
<comment type="caution">
    <text evidence="4">The sequence shown here is derived from an EMBL/GenBank/DDBJ whole genome shotgun (WGS) entry which is preliminary data.</text>
</comment>
<accession>A0ABR7GI36</accession>